<sequence length="596" mass="65634">MEFELVVAGAGHAGCEAALAAARMGVRTLLLTMNLDAVAMMPCNPAIGGTGKGHLVREIDALGGEMGRAIDDAFIQSRMLNTAKGPAVHSLRAQADKRAYQRRMLRALLAQENLTLRQGEVCDLEVEGGAVRAVHTLTGARIPCRAAVIATGVYLQSRIIIGEASWAGGPQGLCASLALSGALSRLGFSLRRFKTGTPARVDGRTIDFSKTTPQPGDEPVVPFSFLTEKRLENRAQCYLTWTGEQTHRIIRENLHRAPMFTGAIHATGTRYCPSIEDKIVRFADKERHQVFLEPEGLDTVEWYVQGMSSSLPEDVQRAMYATIPGLEHARLLRLAYAIEYDCIDPLRLRPSLAARDVQGLYFAGQINGTSGYEEAAAQGLLAGINAALWLQEREPLVLTRDEAYIGVLVDDLTTKGTNEPYRIMTSRAEYRLLLRQDNADLRLTEKGYAVGLASRERLEKTQKKREETQRAVERIVALRLDALLRRPETAFSDLMALAPELSQVHPAAREQAEIAIKYEGYLKKQEAAVRRFRQMEDRSLPEDMDYQGLPGLRLEARQKLDAVRPCSLGQAGRISGVSPADVAVLAIALDRRNHGA</sequence>
<dbReference type="InterPro" id="IPR036188">
    <property type="entry name" value="FAD/NAD-bd_sf"/>
</dbReference>
<feature type="binding site" evidence="11">
    <location>
        <position position="121"/>
    </location>
    <ligand>
        <name>FAD</name>
        <dbReference type="ChEBI" id="CHEBI:57692"/>
    </ligand>
</feature>
<evidence type="ECO:0000256" key="10">
    <source>
        <dbReference type="ARBA" id="ARBA00031800"/>
    </source>
</evidence>
<feature type="domain" description="tRNA uridine 5-carboxymethylaminomethyl modification enzyme C-terminal subdomain" evidence="12">
    <location>
        <begin position="516"/>
        <end position="587"/>
    </location>
</feature>
<evidence type="ECO:0000256" key="7">
    <source>
        <dbReference type="ARBA" id="ARBA00022827"/>
    </source>
</evidence>
<dbReference type="FunFam" id="1.10.150.570:FF:000001">
    <property type="entry name" value="tRNA uridine 5-carboxymethylaminomethyl modification enzyme MnmG"/>
    <property type="match status" value="1"/>
</dbReference>
<dbReference type="FunFam" id="3.50.50.60:FF:000002">
    <property type="entry name" value="tRNA uridine 5-carboxymethylaminomethyl modification enzyme MnmG"/>
    <property type="match status" value="1"/>
</dbReference>
<keyword evidence="11" id="KW-0963">Cytoplasm</keyword>
<dbReference type="Pfam" id="PF13932">
    <property type="entry name" value="SAM_GIDA_C"/>
    <property type="match status" value="1"/>
</dbReference>
<dbReference type="PROSITE" id="PS01280">
    <property type="entry name" value="GIDA_1"/>
    <property type="match status" value="1"/>
</dbReference>
<feature type="binding site" evidence="11">
    <location>
        <position position="176"/>
    </location>
    <ligand>
        <name>FAD</name>
        <dbReference type="ChEBI" id="CHEBI:57692"/>
    </ligand>
</feature>
<dbReference type="Pfam" id="PF01134">
    <property type="entry name" value="GIDA"/>
    <property type="match status" value="1"/>
</dbReference>
<keyword evidence="8 11" id="KW-0520">NAD</keyword>
<dbReference type="GO" id="GO:0050660">
    <property type="term" value="F:flavin adenine dinucleotide binding"/>
    <property type="evidence" value="ECO:0007669"/>
    <property type="project" value="UniProtKB-UniRule"/>
</dbReference>
<dbReference type="PANTHER" id="PTHR11806:SF0">
    <property type="entry name" value="PROTEIN MTO1 HOMOLOG, MITOCHONDRIAL"/>
    <property type="match status" value="1"/>
</dbReference>
<evidence type="ECO:0000259" key="12">
    <source>
        <dbReference type="SMART" id="SM01228"/>
    </source>
</evidence>
<feature type="binding site" evidence="11">
    <location>
        <position position="365"/>
    </location>
    <ligand>
        <name>FAD</name>
        <dbReference type="ChEBI" id="CHEBI:57692"/>
    </ligand>
</feature>
<comment type="subunit">
    <text evidence="9 11">Homodimer. Heterotetramer of two MnmE and two MnmG subunits.</text>
</comment>
<dbReference type="InterPro" id="IPR044920">
    <property type="entry name" value="MnmG_C_subdom_sf"/>
</dbReference>
<evidence type="ECO:0000256" key="1">
    <source>
        <dbReference type="ARBA" id="ARBA00001974"/>
    </source>
</evidence>
<comment type="cofactor">
    <cofactor evidence="1 11">
        <name>FAD</name>
        <dbReference type="ChEBI" id="CHEBI:57692"/>
    </cofactor>
</comment>
<dbReference type="GO" id="GO:0002098">
    <property type="term" value="P:tRNA wobble uridine modification"/>
    <property type="evidence" value="ECO:0007669"/>
    <property type="project" value="InterPro"/>
</dbReference>
<comment type="function">
    <text evidence="2 11">NAD-binding protein involved in the addition of a carboxymethylaminomethyl (cmnm) group at the wobble position (U34) of certain tRNAs, forming tRNA-cmnm(5)s(2)U34.</text>
</comment>
<dbReference type="PANTHER" id="PTHR11806">
    <property type="entry name" value="GLUCOSE INHIBITED DIVISION PROTEIN A"/>
    <property type="match status" value="1"/>
</dbReference>
<dbReference type="AlphaFoldDB" id="A0A9D1CJA8"/>
<protein>
    <recommendedName>
        <fullName evidence="4 11">tRNA uridine 5-carboxymethylaminomethyl modification enzyme MnmG</fullName>
    </recommendedName>
    <alternativeName>
        <fullName evidence="10 11">Glucose-inhibited division protein A</fullName>
    </alternativeName>
</protein>
<comment type="subcellular location">
    <subcellularLocation>
        <location evidence="11">Cytoplasm</location>
    </subcellularLocation>
</comment>
<evidence type="ECO:0000256" key="5">
    <source>
        <dbReference type="ARBA" id="ARBA00022630"/>
    </source>
</evidence>
<organism evidence="13 14">
    <name type="scientific">Candidatus Avichristensenella intestinipullorum</name>
    <dbReference type="NCBI Taxonomy" id="2840693"/>
    <lineage>
        <taxon>Bacteria</taxon>
        <taxon>Bacillati</taxon>
        <taxon>Bacillota</taxon>
        <taxon>Clostridia</taxon>
        <taxon>Candidatus Avichristensenella</taxon>
    </lineage>
</organism>
<keyword evidence="6 11" id="KW-0819">tRNA processing</keyword>
<evidence type="ECO:0000256" key="8">
    <source>
        <dbReference type="ARBA" id="ARBA00023027"/>
    </source>
</evidence>
<dbReference type="PROSITE" id="PS01281">
    <property type="entry name" value="GIDA_2"/>
    <property type="match status" value="1"/>
</dbReference>
<evidence type="ECO:0000256" key="11">
    <source>
        <dbReference type="HAMAP-Rule" id="MF_00129"/>
    </source>
</evidence>
<keyword evidence="7 11" id="KW-0274">FAD</keyword>
<evidence type="ECO:0000256" key="2">
    <source>
        <dbReference type="ARBA" id="ARBA00003717"/>
    </source>
</evidence>
<evidence type="ECO:0000256" key="9">
    <source>
        <dbReference type="ARBA" id="ARBA00025948"/>
    </source>
</evidence>
<comment type="similarity">
    <text evidence="3 11">Belongs to the MnmG family.</text>
</comment>
<dbReference type="InterPro" id="IPR020595">
    <property type="entry name" value="MnmG-rel_CS"/>
</dbReference>
<dbReference type="SUPFAM" id="SSF51905">
    <property type="entry name" value="FAD/NAD(P)-binding domain"/>
    <property type="match status" value="1"/>
</dbReference>
<dbReference type="Gene3D" id="3.50.50.60">
    <property type="entry name" value="FAD/NAD(P)-binding domain"/>
    <property type="match status" value="2"/>
</dbReference>
<proteinExistence type="inferred from homology"/>
<dbReference type="InterPro" id="IPR026904">
    <property type="entry name" value="MnmG_C"/>
</dbReference>
<comment type="caution">
    <text evidence="13">The sequence shown here is derived from an EMBL/GenBank/DDBJ whole genome shotgun (WGS) entry which is preliminary data.</text>
</comment>
<gene>
    <name evidence="11 13" type="primary">mnmG</name>
    <name evidence="11" type="synonym">gidA</name>
    <name evidence="13" type="ORF">IAA66_02615</name>
</gene>
<dbReference type="SMART" id="SM01228">
    <property type="entry name" value="GIDA_assoc_3"/>
    <property type="match status" value="1"/>
</dbReference>
<evidence type="ECO:0000256" key="3">
    <source>
        <dbReference type="ARBA" id="ARBA00007653"/>
    </source>
</evidence>
<dbReference type="GO" id="GO:0005829">
    <property type="term" value="C:cytosol"/>
    <property type="evidence" value="ECO:0007669"/>
    <property type="project" value="TreeGrafter"/>
</dbReference>
<dbReference type="Gene3D" id="1.10.10.1800">
    <property type="entry name" value="tRNA uridine 5-carboxymethylaminomethyl modification enzyme MnmG/GidA"/>
    <property type="match status" value="1"/>
</dbReference>
<dbReference type="Gene3D" id="1.10.150.570">
    <property type="entry name" value="GidA associated domain, C-terminal subdomain"/>
    <property type="match status" value="1"/>
</dbReference>
<evidence type="ECO:0000313" key="14">
    <source>
        <dbReference type="Proteomes" id="UP000886819"/>
    </source>
</evidence>
<dbReference type="HAMAP" id="MF_00129">
    <property type="entry name" value="MnmG_GidA"/>
    <property type="match status" value="1"/>
</dbReference>
<evidence type="ECO:0000313" key="13">
    <source>
        <dbReference type="EMBL" id="HIQ62464.1"/>
    </source>
</evidence>
<accession>A0A9D1CJA8</accession>
<dbReference type="InterPro" id="IPR002218">
    <property type="entry name" value="MnmG-rel"/>
</dbReference>
<keyword evidence="5 11" id="KW-0285">Flavoprotein</keyword>
<dbReference type="Pfam" id="PF21680">
    <property type="entry name" value="GIDA_C_1st"/>
    <property type="match status" value="1"/>
</dbReference>
<dbReference type="InterPro" id="IPR049312">
    <property type="entry name" value="GIDA_C_N"/>
</dbReference>
<dbReference type="InterPro" id="IPR004416">
    <property type="entry name" value="MnmG"/>
</dbReference>
<dbReference type="InterPro" id="IPR040131">
    <property type="entry name" value="MnmG_N"/>
</dbReference>
<feature type="binding site" evidence="11">
    <location>
        <begin position="268"/>
        <end position="282"/>
    </location>
    <ligand>
        <name>NAD(+)</name>
        <dbReference type="ChEBI" id="CHEBI:57540"/>
    </ligand>
</feature>
<dbReference type="EMBL" id="DVFI01000035">
    <property type="protein sequence ID" value="HIQ62464.1"/>
    <property type="molecule type" value="Genomic_DNA"/>
</dbReference>
<name>A0A9D1CJA8_9FIRM</name>
<dbReference type="GO" id="GO:0030488">
    <property type="term" value="P:tRNA methylation"/>
    <property type="evidence" value="ECO:0007669"/>
    <property type="project" value="TreeGrafter"/>
</dbReference>
<evidence type="ECO:0000256" key="4">
    <source>
        <dbReference type="ARBA" id="ARBA00020461"/>
    </source>
</evidence>
<evidence type="ECO:0000256" key="6">
    <source>
        <dbReference type="ARBA" id="ARBA00022694"/>
    </source>
</evidence>
<reference evidence="13" key="1">
    <citation type="submission" date="2020-10" db="EMBL/GenBank/DDBJ databases">
        <authorList>
            <person name="Gilroy R."/>
        </authorList>
    </citation>
    <scope>NUCLEOTIDE SEQUENCE</scope>
    <source>
        <strain evidence="13">ChiHile30-977</strain>
    </source>
</reference>
<feature type="binding site" evidence="11">
    <location>
        <begin position="9"/>
        <end position="14"/>
    </location>
    <ligand>
        <name>FAD</name>
        <dbReference type="ChEBI" id="CHEBI:57692"/>
    </ligand>
</feature>
<dbReference type="PRINTS" id="PR00411">
    <property type="entry name" value="PNDRDTASEI"/>
</dbReference>
<dbReference type="NCBIfam" id="TIGR00136">
    <property type="entry name" value="mnmG_gidA"/>
    <property type="match status" value="1"/>
</dbReference>
<dbReference type="InterPro" id="IPR047001">
    <property type="entry name" value="MnmG_C_subdom"/>
</dbReference>
<reference evidence="13" key="2">
    <citation type="journal article" date="2021" name="PeerJ">
        <title>Extensive microbial diversity within the chicken gut microbiome revealed by metagenomics and culture.</title>
        <authorList>
            <person name="Gilroy R."/>
            <person name="Ravi A."/>
            <person name="Getino M."/>
            <person name="Pursley I."/>
            <person name="Horton D.L."/>
            <person name="Alikhan N.F."/>
            <person name="Baker D."/>
            <person name="Gharbi K."/>
            <person name="Hall N."/>
            <person name="Watson M."/>
            <person name="Adriaenssens E.M."/>
            <person name="Foster-Nyarko E."/>
            <person name="Jarju S."/>
            <person name="Secka A."/>
            <person name="Antonio M."/>
            <person name="Oren A."/>
            <person name="Chaudhuri R.R."/>
            <person name="La Ragione R."/>
            <person name="Hildebrand F."/>
            <person name="Pallen M.J."/>
        </authorList>
    </citation>
    <scope>NUCLEOTIDE SEQUENCE</scope>
    <source>
        <strain evidence="13">ChiHile30-977</strain>
    </source>
</reference>
<dbReference type="Proteomes" id="UP000886819">
    <property type="component" value="Unassembled WGS sequence"/>
</dbReference>